<feature type="region of interest" description="Disordered" evidence="6">
    <location>
        <begin position="1"/>
        <end position="58"/>
    </location>
</feature>
<evidence type="ECO:0000256" key="6">
    <source>
        <dbReference type="SAM" id="MobiDB-lite"/>
    </source>
</evidence>
<accession>A0A1I7XVX8</accession>
<keyword evidence="8" id="KW-1185">Reference proteome</keyword>
<evidence type="ECO:0000256" key="5">
    <source>
        <dbReference type="ARBA" id="ARBA00023329"/>
    </source>
</evidence>
<dbReference type="Proteomes" id="UP000095287">
    <property type="component" value="Unplaced"/>
</dbReference>
<feature type="transmembrane region" description="Helical" evidence="7">
    <location>
        <begin position="80"/>
        <end position="102"/>
    </location>
</feature>
<dbReference type="GO" id="GO:0070072">
    <property type="term" value="P:vacuolar proton-transporting V-type ATPase complex assembly"/>
    <property type="evidence" value="ECO:0007669"/>
    <property type="project" value="InterPro"/>
</dbReference>
<evidence type="ECO:0000256" key="3">
    <source>
        <dbReference type="ARBA" id="ARBA00022989"/>
    </source>
</evidence>
<dbReference type="PANTHER" id="PTHR31792">
    <property type="entry name" value="VACUOLAR ATPASE ASSEMBLY INTEGRAL MEMBRANE PROTEIN VMA21"/>
    <property type="match status" value="1"/>
</dbReference>
<protein>
    <submittedName>
        <fullName evidence="9">Vacuolar ATPase assembly integral membrane protein VMA21</fullName>
    </submittedName>
</protein>
<proteinExistence type="predicted"/>
<dbReference type="GO" id="GO:0031410">
    <property type="term" value="C:cytoplasmic vesicle"/>
    <property type="evidence" value="ECO:0007669"/>
    <property type="project" value="UniProtKB-KW"/>
</dbReference>
<sequence length="154" mass="17406">MSRSGSESERSRSRSSSQASLGRRSLSEGEEEIRGLEVDEEESPKELQYAQLDPAAAKAHEEEQAQFYTPLAQHKAVSNLVFYSIMMFVFPLGVMFGSYHVIFLDYFGYDSRTASLYAGITAAVAVYIVIICFIYTAYREEADAEKEKLEKKKE</sequence>
<keyword evidence="3 7" id="KW-1133">Transmembrane helix</keyword>
<name>A0A1I7XVX8_9BILA</name>
<dbReference type="AlphaFoldDB" id="A0A1I7XVX8"/>
<feature type="compositionally biased region" description="Low complexity" evidence="6">
    <location>
        <begin position="14"/>
        <end position="24"/>
    </location>
</feature>
<keyword evidence="1 7" id="KW-0812">Transmembrane</keyword>
<dbReference type="GO" id="GO:0005789">
    <property type="term" value="C:endoplasmic reticulum membrane"/>
    <property type="evidence" value="ECO:0007669"/>
    <property type="project" value="TreeGrafter"/>
</dbReference>
<dbReference type="InterPro" id="IPR019013">
    <property type="entry name" value="Vma21"/>
</dbReference>
<evidence type="ECO:0000256" key="2">
    <source>
        <dbReference type="ARBA" id="ARBA00022824"/>
    </source>
</evidence>
<evidence type="ECO:0000313" key="9">
    <source>
        <dbReference type="WBParaSite" id="L893_g10000.t1"/>
    </source>
</evidence>
<organism evidence="8 9">
    <name type="scientific">Steinernema glaseri</name>
    <dbReference type="NCBI Taxonomy" id="37863"/>
    <lineage>
        <taxon>Eukaryota</taxon>
        <taxon>Metazoa</taxon>
        <taxon>Ecdysozoa</taxon>
        <taxon>Nematoda</taxon>
        <taxon>Chromadorea</taxon>
        <taxon>Rhabditida</taxon>
        <taxon>Tylenchina</taxon>
        <taxon>Panagrolaimomorpha</taxon>
        <taxon>Strongyloidoidea</taxon>
        <taxon>Steinernematidae</taxon>
        <taxon>Steinernema</taxon>
    </lineage>
</organism>
<evidence type="ECO:0000256" key="4">
    <source>
        <dbReference type="ARBA" id="ARBA00023136"/>
    </source>
</evidence>
<feature type="compositionally biased region" description="Basic and acidic residues" evidence="6">
    <location>
        <begin position="1"/>
        <end position="12"/>
    </location>
</feature>
<keyword evidence="4 7" id="KW-0472">Membrane</keyword>
<dbReference type="PANTHER" id="PTHR31792:SF3">
    <property type="entry name" value="VACUOLAR ATPASE ASSEMBLY INTEGRAL MEMBRANE PROTEIN VMA21"/>
    <property type="match status" value="1"/>
</dbReference>
<keyword evidence="5" id="KW-0968">Cytoplasmic vesicle</keyword>
<keyword evidence="2" id="KW-0256">Endoplasmic reticulum</keyword>
<reference evidence="9" key="1">
    <citation type="submission" date="2016-11" db="UniProtKB">
        <authorList>
            <consortium name="WormBaseParasite"/>
        </authorList>
    </citation>
    <scope>IDENTIFICATION</scope>
</reference>
<feature type="transmembrane region" description="Helical" evidence="7">
    <location>
        <begin position="114"/>
        <end position="138"/>
    </location>
</feature>
<evidence type="ECO:0000256" key="1">
    <source>
        <dbReference type="ARBA" id="ARBA00022692"/>
    </source>
</evidence>
<dbReference type="WBParaSite" id="L893_g10000.t1">
    <property type="protein sequence ID" value="L893_g10000.t1"/>
    <property type="gene ID" value="L893_g10000"/>
</dbReference>
<evidence type="ECO:0000313" key="8">
    <source>
        <dbReference type="Proteomes" id="UP000095287"/>
    </source>
</evidence>
<dbReference type="Pfam" id="PF09446">
    <property type="entry name" value="VMA21"/>
    <property type="match status" value="1"/>
</dbReference>
<evidence type="ECO:0000256" key="7">
    <source>
        <dbReference type="SAM" id="Phobius"/>
    </source>
</evidence>